<reference evidence="7 8" key="1">
    <citation type="submission" date="2015-04" db="EMBL/GenBank/DDBJ databases">
        <authorList>
            <person name="Syromyatnikov M.Y."/>
            <person name="Popov V.N."/>
        </authorList>
    </citation>
    <scope>NUCLEOTIDE SEQUENCE [LARGE SCALE GENOMIC DNA]</scope>
</reference>
<dbReference type="GO" id="GO:0016192">
    <property type="term" value="P:vesicle-mediated transport"/>
    <property type="evidence" value="ECO:0007669"/>
    <property type="project" value="InterPro"/>
</dbReference>
<dbReference type="SMART" id="SM01398">
    <property type="entry name" value="Cornichon"/>
    <property type="match status" value="1"/>
</dbReference>
<dbReference type="GO" id="GO:0016020">
    <property type="term" value="C:membrane"/>
    <property type="evidence" value="ECO:0007669"/>
    <property type="project" value="UniProtKB-SubCell"/>
</dbReference>
<evidence type="ECO:0000313" key="8">
    <source>
        <dbReference type="Proteomes" id="UP000183832"/>
    </source>
</evidence>
<gene>
    <name evidence="7" type="ORF">CLUMA_CG007139</name>
</gene>
<keyword evidence="8" id="KW-1185">Reference proteome</keyword>
<name>A0A1J1I5F8_9DIPT</name>
<feature type="transmembrane region" description="Helical" evidence="6">
    <location>
        <begin position="6"/>
        <end position="29"/>
    </location>
</feature>
<accession>A0A1J1I5F8</accession>
<feature type="transmembrane region" description="Helical" evidence="6">
    <location>
        <begin position="112"/>
        <end position="132"/>
    </location>
</feature>
<comment type="subcellular location">
    <subcellularLocation>
        <location evidence="1">Membrane</location>
        <topology evidence="1">Multi-pass membrane protein</topology>
    </subcellularLocation>
</comment>
<dbReference type="PANTHER" id="PTHR12290">
    <property type="entry name" value="CORNICHON-RELATED"/>
    <property type="match status" value="1"/>
</dbReference>
<dbReference type="OrthoDB" id="8775810at2759"/>
<protein>
    <submittedName>
        <fullName evidence="7">CLUMA_CG007139, isoform A</fullName>
    </submittedName>
</protein>
<organism evidence="7 8">
    <name type="scientific">Clunio marinus</name>
    <dbReference type="NCBI Taxonomy" id="568069"/>
    <lineage>
        <taxon>Eukaryota</taxon>
        <taxon>Metazoa</taxon>
        <taxon>Ecdysozoa</taxon>
        <taxon>Arthropoda</taxon>
        <taxon>Hexapoda</taxon>
        <taxon>Insecta</taxon>
        <taxon>Pterygota</taxon>
        <taxon>Neoptera</taxon>
        <taxon>Endopterygota</taxon>
        <taxon>Diptera</taxon>
        <taxon>Nematocera</taxon>
        <taxon>Chironomoidea</taxon>
        <taxon>Chironomidae</taxon>
        <taxon>Clunio</taxon>
    </lineage>
</organism>
<evidence type="ECO:0000256" key="1">
    <source>
        <dbReference type="ARBA" id="ARBA00004141"/>
    </source>
</evidence>
<dbReference type="EMBL" id="CVRI01000037">
    <property type="protein sequence ID" value="CRK93609.1"/>
    <property type="molecule type" value="Genomic_DNA"/>
</dbReference>
<evidence type="ECO:0000256" key="4">
    <source>
        <dbReference type="ARBA" id="ARBA00022989"/>
    </source>
</evidence>
<evidence type="ECO:0000256" key="2">
    <source>
        <dbReference type="ARBA" id="ARBA00010095"/>
    </source>
</evidence>
<comment type="similarity">
    <text evidence="2">Belongs to the cornichon family.</text>
</comment>
<keyword evidence="3 6" id="KW-0812">Transmembrane</keyword>
<evidence type="ECO:0000256" key="3">
    <source>
        <dbReference type="ARBA" id="ARBA00022692"/>
    </source>
</evidence>
<dbReference type="Pfam" id="PF03311">
    <property type="entry name" value="Cornichon"/>
    <property type="match status" value="1"/>
</dbReference>
<evidence type="ECO:0000256" key="6">
    <source>
        <dbReference type="SAM" id="Phobius"/>
    </source>
</evidence>
<keyword evidence="4 6" id="KW-1133">Transmembrane helix</keyword>
<evidence type="ECO:0000256" key="5">
    <source>
        <dbReference type="ARBA" id="ARBA00023136"/>
    </source>
</evidence>
<dbReference type="InterPro" id="IPR003377">
    <property type="entry name" value="Cornichon"/>
</dbReference>
<evidence type="ECO:0000313" key="7">
    <source>
        <dbReference type="EMBL" id="CRK93609.1"/>
    </source>
</evidence>
<keyword evidence="5 6" id="KW-0472">Membrane</keyword>
<dbReference type="STRING" id="568069.A0A1J1I5F8"/>
<dbReference type="AlphaFoldDB" id="A0A1J1I5F8"/>
<dbReference type="Proteomes" id="UP000183832">
    <property type="component" value="Unassembled WGS sequence"/>
</dbReference>
<proteinExistence type="inferred from homology"/>
<sequence length="159" mass="18555">MISDTILFSFTLIDTGAVLFLLIYFVLILSDLECDYINAQQCCSRLNFWTIPKISAHVVVTLLLLITGHYWLLLVNLPFVGYLIYEYWTVPRGNMGIFDPAEIHNRGQIKKHMSSCMIFLGFYLIIFFIYLYNMIRALLRDDPIKRIDDDEIITDSLDL</sequence>